<dbReference type="EMBL" id="FRAW01000001">
    <property type="protein sequence ID" value="SHK13096.1"/>
    <property type="molecule type" value="Genomic_DNA"/>
</dbReference>
<organism evidence="1 2">
    <name type="scientific">Fibrobacter intestinalis</name>
    <dbReference type="NCBI Taxonomy" id="28122"/>
    <lineage>
        <taxon>Bacteria</taxon>
        <taxon>Pseudomonadati</taxon>
        <taxon>Fibrobacterota</taxon>
        <taxon>Fibrobacteria</taxon>
        <taxon>Fibrobacterales</taxon>
        <taxon>Fibrobacteraceae</taxon>
        <taxon>Fibrobacter</taxon>
    </lineage>
</organism>
<dbReference type="AlphaFoldDB" id="A0A1M6PZ03"/>
<proteinExistence type="predicted"/>
<keyword evidence="2" id="KW-1185">Reference proteome</keyword>
<dbReference type="Proteomes" id="UP000184275">
    <property type="component" value="Unassembled WGS sequence"/>
</dbReference>
<protein>
    <submittedName>
        <fullName evidence="1">Uncharacterized protein</fullName>
    </submittedName>
</protein>
<reference evidence="2" key="1">
    <citation type="submission" date="2016-11" db="EMBL/GenBank/DDBJ databases">
        <authorList>
            <person name="Varghese N."/>
            <person name="Submissions S."/>
        </authorList>
    </citation>
    <scope>NUCLEOTIDE SEQUENCE [LARGE SCALE GENOMIC DNA]</scope>
    <source>
        <strain evidence="2">UWOS</strain>
    </source>
</reference>
<name>A0A1M6PZ03_9BACT</name>
<accession>A0A1M6PZ03</accession>
<gene>
    <name evidence="1" type="ORF">SAMN05720469_101180</name>
</gene>
<evidence type="ECO:0000313" key="1">
    <source>
        <dbReference type="EMBL" id="SHK13096.1"/>
    </source>
</evidence>
<evidence type="ECO:0000313" key="2">
    <source>
        <dbReference type="Proteomes" id="UP000184275"/>
    </source>
</evidence>
<sequence>MFADPLIKKAIQSHPLVQRLGTIHSFVLNTAEQKCNLEIGLVGEPAPIRFSAKYKIEKTDSGADFCVFEPTCEKMWIEEILKIFFETKGGILRIPTKGIVAKILPVIL</sequence>
<dbReference type="RefSeq" id="WP_073301841.1">
    <property type="nucleotide sequence ID" value="NZ_FRAW01000001.1"/>
</dbReference>